<feature type="domain" description="2Fe-2S ferredoxin-type" evidence="14">
    <location>
        <begin position="1"/>
        <end position="93"/>
    </location>
</feature>
<evidence type="ECO:0000256" key="5">
    <source>
        <dbReference type="ARBA" id="ARBA00022485"/>
    </source>
</evidence>
<dbReference type="Pfam" id="PF13534">
    <property type="entry name" value="Fer4_17"/>
    <property type="match status" value="1"/>
</dbReference>
<dbReference type="InterPro" id="IPR004489">
    <property type="entry name" value="Succ_DH/fum_Rdtase_Fe-S"/>
</dbReference>
<evidence type="ECO:0000256" key="13">
    <source>
        <dbReference type="RuleBase" id="RU361237"/>
    </source>
</evidence>
<dbReference type="SUPFAM" id="SSF46548">
    <property type="entry name" value="alpha-helical ferredoxin"/>
    <property type="match status" value="1"/>
</dbReference>
<dbReference type="Pfam" id="PF13085">
    <property type="entry name" value="Fer2_3"/>
    <property type="match status" value="1"/>
</dbReference>
<evidence type="ECO:0000256" key="1">
    <source>
        <dbReference type="ARBA" id="ARBA00004894"/>
    </source>
</evidence>
<dbReference type="Gene3D" id="1.10.1060.10">
    <property type="entry name" value="Alpha-helical ferredoxin"/>
    <property type="match status" value="1"/>
</dbReference>
<dbReference type="InterPro" id="IPR036010">
    <property type="entry name" value="2Fe-2S_ferredoxin-like_sf"/>
</dbReference>
<keyword evidence="8 13" id="KW-0479">Metal-binding</keyword>
<dbReference type="PROSITE" id="PS00198">
    <property type="entry name" value="4FE4S_FER_1"/>
    <property type="match status" value="1"/>
</dbReference>
<dbReference type="EMBL" id="JAKUDN010000001">
    <property type="protein sequence ID" value="MCP8351868.1"/>
    <property type="molecule type" value="Genomic_DNA"/>
</dbReference>
<feature type="domain" description="4Fe-4S ferredoxin-type" evidence="15">
    <location>
        <begin position="134"/>
        <end position="164"/>
    </location>
</feature>
<dbReference type="EC" id="1.3.5.1" evidence="3 13"/>
<name>A0ABT1L5Z0_9GAMM</name>
<evidence type="ECO:0000256" key="11">
    <source>
        <dbReference type="ARBA" id="ARBA00023014"/>
    </source>
</evidence>
<keyword evidence="6" id="KW-0816">Tricarboxylic acid cycle</keyword>
<dbReference type="SUPFAM" id="SSF54292">
    <property type="entry name" value="2Fe-2S ferredoxin-like"/>
    <property type="match status" value="1"/>
</dbReference>
<comment type="pathway">
    <text evidence="1">Carbohydrate metabolism; tricarboxylic acid cycle; fumarate from succinate (bacterial route): step 1/1.</text>
</comment>
<sequence length="235" mass="26429">MQINIQRFDPDKDENPYMKTYTVDTSAFHGVMLLDALEYIKTALDDSLAIRRSCGGGVCGSDGMNVNGKNGLACQTLLKELPEKVTIYPMPGMPVIRDLVVDMSQFYQHYDSVEPYLQSDTSDLEAEQLQSEEDRAKLDGLYECIMCGCCTSACPSSWWNPDKFVGPQGLLTAARFVLDSRDDKRDERLENLSDKYRLYRCRGIFNCTNVCPKGLNPTAAIAELRVQQSEGYNEL</sequence>
<comment type="catalytic activity">
    <reaction evidence="13">
        <text>a quinone + succinate = fumarate + a quinol</text>
        <dbReference type="Rhea" id="RHEA:40523"/>
        <dbReference type="ChEBI" id="CHEBI:24646"/>
        <dbReference type="ChEBI" id="CHEBI:29806"/>
        <dbReference type="ChEBI" id="CHEBI:30031"/>
        <dbReference type="ChEBI" id="CHEBI:132124"/>
        <dbReference type="EC" id="1.3.5.1"/>
    </reaction>
</comment>
<dbReference type="InterPro" id="IPR017900">
    <property type="entry name" value="4Fe4S_Fe_S_CS"/>
</dbReference>
<dbReference type="InterPro" id="IPR025192">
    <property type="entry name" value="Succ_DH/fum_Rdtase_N"/>
</dbReference>
<evidence type="ECO:0000259" key="15">
    <source>
        <dbReference type="PROSITE" id="PS51379"/>
    </source>
</evidence>
<proteinExistence type="inferred from homology"/>
<dbReference type="InterPro" id="IPR012675">
    <property type="entry name" value="Beta-grasp_dom_sf"/>
</dbReference>
<keyword evidence="11 13" id="KW-0411">Iron-sulfur</keyword>
<reference evidence="16 17" key="1">
    <citation type="journal article" date="2022" name="Nat. Microbiol.">
        <title>The microbiome of a bacterivorous marine choanoflagellate contains a resource-demanding obligate bacterial associate.</title>
        <authorList>
            <person name="Needham D.M."/>
            <person name="Poirier C."/>
            <person name="Bachy C."/>
            <person name="George E.E."/>
            <person name="Wilken S."/>
            <person name="Yung C.C.M."/>
            <person name="Limardo A.J."/>
            <person name="Morando M."/>
            <person name="Sudek L."/>
            <person name="Malmstrom R.R."/>
            <person name="Keeling P.J."/>
            <person name="Santoro A.E."/>
            <person name="Worden A.Z."/>
        </authorList>
    </citation>
    <scope>NUCLEOTIDE SEQUENCE [LARGE SCALE GENOMIC DNA]</scope>
    <source>
        <strain evidence="16 17">Comchoano-2</strain>
    </source>
</reference>
<organism evidence="16 17">
    <name type="scientific">Candidatus Synchoanobacter obligatus</name>
    <dbReference type="NCBI Taxonomy" id="2919597"/>
    <lineage>
        <taxon>Bacteria</taxon>
        <taxon>Pseudomonadati</taxon>
        <taxon>Pseudomonadota</taxon>
        <taxon>Gammaproteobacteria</taxon>
        <taxon>Candidatus Comchoanobacterales</taxon>
        <taxon>Candidatus Comchoanobacteraceae</taxon>
        <taxon>Candidatus Synchoanobacter</taxon>
    </lineage>
</organism>
<evidence type="ECO:0000256" key="8">
    <source>
        <dbReference type="ARBA" id="ARBA00022723"/>
    </source>
</evidence>
<keyword evidence="10 13" id="KW-0408">Iron</keyword>
<evidence type="ECO:0000256" key="12">
    <source>
        <dbReference type="ARBA" id="ARBA00023291"/>
    </source>
</evidence>
<evidence type="ECO:0000313" key="16">
    <source>
        <dbReference type="EMBL" id="MCP8351868.1"/>
    </source>
</evidence>
<dbReference type="InterPro" id="IPR009051">
    <property type="entry name" value="Helical_ferredxn"/>
</dbReference>
<dbReference type="InterPro" id="IPR001041">
    <property type="entry name" value="2Fe-2S_ferredoxin-type"/>
</dbReference>
<keyword evidence="7 13" id="KW-0001">2Fe-2S</keyword>
<dbReference type="PROSITE" id="PS51379">
    <property type="entry name" value="4FE4S_FER_2"/>
    <property type="match status" value="1"/>
</dbReference>
<dbReference type="InterPro" id="IPR050573">
    <property type="entry name" value="SDH/FRD_Iron-Sulfur"/>
</dbReference>
<dbReference type="InterPro" id="IPR017896">
    <property type="entry name" value="4Fe4S_Fe-S-bd"/>
</dbReference>
<evidence type="ECO:0000313" key="17">
    <source>
        <dbReference type="Proteomes" id="UP001320768"/>
    </source>
</evidence>
<keyword evidence="12 13" id="KW-0003">3Fe-4S</keyword>
<dbReference type="Proteomes" id="UP001320768">
    <property type="component" value="Unassembled WGS sequence"/>
</dbReference>
<dbReference type="RefSeq" id="WP_258568976.1">
    <property type="nucleotide sequence ID" value="NZ_JAKUDN010000001.1"/>
</dbReference>
<evidence type="ECO:0000256" key="6">
    <source>
        <dbReference type="ARBA" id="ARBA00022532"/>
    </source>
</evidence>
<keyword evidence="9" id="KW-0560">Oxidoreductase</keyword>
<dbReference type="PANTHER" id="PTHR11921">
    <property type="entry name" value="SUCCINATE DEHYDROGENASE IRON-SULFUR PROTEIN"/>
    <property type="match status" value="1"/>
</dbReference>
<evidence type="ECO:0000259" key="14">
    <source>
        <dbReference type="PROSITE" id="PS51085"/>
    </source>
</evidence>
<comment type="similarity">
    <text evidence="2 13">Belongs to the succinate dehydrogenase/fumarate reductase iron-sulfur protein family.</text>
</comment>
<evidence type="ECO:0000256" key="4">
    <source>
        <dbReference type="ARBA" id="ARBA00022131"/>
    </source>
</evidence>
<dbReference type="Gene3D" id="3.10.20.30">
    <property type="match status" value="1"/>
</dbReference>
<comment type="caution">
    <text evidence="16">The sequence shown here is derived from an EMBL/GenBank/DDBJ whole genome shotgun (WGS) entry which is preliminary data.</text>
</comment>
<evidence type="ECO:0000256" key="9">
    <source>
        <dbReference type="ARBA" id="ARBA00023002"/>
    </source>
</evidence>
<dbReference type="NCBIfam" id="NF004616">
    <property type="entry name" value="PRK05950.1"/>
    <property type="match status" value="1"/>
</dbReference>
<protein>
    <recommendedName>
        <fullName evidence="4 13">Succinate dehydrogenase iron-sulfur subunit</fullName>
        <ecNumber evidence="3 13">1.3.5.1</ecNumber>
    </recommendedName>
</protein>
<comment type="cofactor">
    <cofactor evidence="13">
        <name>[2Fe-2S] cluster</name>
        <dbReference type="ChEBI" id="CHEBI:190135"/>
    </cofactor>
    <text evidence="13">Binds 1 [2Fe-2S] cluster.</text>
</comment>
<evidence type="ECO:0000256" key="10">
    <source>
        <dbReference type="ARBA" id="ARBA00023004"/>
    </source>
</evidence>
<evidence type="ECO:0000256" key="7">
    <source>
        <dbReference type="ARBA" id="ARBA00022714"/>
    </source>
</evidence>
<evidence type="ECO:0000256" key="2">
    <source>
        <dbReference type="ARBA" id="ARBA00009433"/>
    </source>
</evidence>
<gene>
    <name evidence="16" type="ORF">MKS91_00980</name>
</gene>
<dbReference type="PANTHER" id="PTHR11921:SF29">
    <property type="entry name" value="SUCCINATE DEHYDROGENASE [UBIQUINONE] IRON-SULFUR SUBUNIT, MITOCHONDRIAL"/>
    <property type="match status" value="1"/>
</dbReference>
<evidence type="ECO:0000256" key="3">
    <source>
        <dbReference type="ARBA" id="ARBA00012792"/>
    </source>
</evidence>
<keyword evidence="5 13" id="KW-0004">4Fe-4S</keyword>
<keyword evidence="17" id="KW-1185">Reference proteome</keyword>
<dbReference type="NCBIfam" id="TIGR00384">
    <property type="entry name" value="dhsB"/>
    <property type="match status" value="1"/>
</dbReference>
<comment type="cofactor">
    <cofactor evidence="13">
        <name>[3Fe-4S] cluster</name>
        <dbReference type="ChEBI" id="CHEBI:21137"/>
    </cofactor>
    <text evidence="13">Binds 1 [3Fe-4S] cluster.</text>
</comment>
<comment type="cofactor">
    <cofactor evidence="13">
        <name>[4Fe-4S] cluster</name>
        <dbReference type="ChEBI" id="CHEBI:49883"/>
    </cofactor>
    <text evidence="13">Binds 1 [4Fe-4S] cluster.</text>
</comment>
<accession>A0ABT1L5Z0</accession>
<dbReference type="PROSITE" id="PS51085">
    <property type="entry name" value="2FE2S_FER_2"/>
    <property type="match status" value="1"/>
</dbReference>